<dbReference type="OrthoDB" id="2151789at2759"/>
<evidence type="ECO:0000256" key="2">
    <source>
        <dbReference type="ARBA" id="ARBA00022630"/>
    </source>
</evidence>
<dbReference type="OMA" id="LCLYQPY"/>
<organism evidence="6 7">
    <name type="scientific">Marssonina brunnea f. sp. multigermtubi (strain MB_m1)</name>
    <name type="common">Marssonina leaf spot fungus</name>
    <dbReference type="NCBI Taxonomy" id="1072389"/>
    <lineage>
        <taxon>Eukaryota</taxon>
        <taxon>Fungi</taxon>
        <taxon>Dikarya</taxon>
        <taxon>Ascomycota</taxon>
        <taxon>Pezizomycotina</taxon>
        <taxon>Leotiomycetes</taxon>
        <taxon>Helotiales</taxon>
        <taxon>Drepanopezizaceae</taxon>
        <taxon>Drepanopeziza</taxon>
    </lineage>
</organism>
<gene>
    <name evidence="6" type="ORF">MBM_08924</name>
</gene>
<feature type="domain" description="FAD-binding PCMH-type" evidence="5">
    <location>
        <begin position="56"/>
        <end position="227"/>
    </location>
</feature>
<dbReference type="AlphaFoldDB" id="K1W7C4"/>
<keyword evidence="4" id="KW-0560">Oxidoreductase</keyword>
<dbReference type="PROSITE" id="PS51387">
    <property type="entry name" value="FAD_PCMH"/>
    <property type="match status" value="1"/>
</dbReference>
<dbReference type="SUPFAM" id="SSF56176">
    <property type="entry name" value="FAD-binding/transporter-associated domain-like"/>
    <property type="match status" value="1"/>
</dbReference>
<evidence type="ECO:0000256" key="1">
    <source>
        <dbReference type="ARBA" id="ARBA00005466"/>
    </source>
</evidence>
<accession>K1W7C4</accession>
<evidence type="ECO:0000256" key="4">
    <source>
        <dbReference type="ARBA" id="ARBA00023002"/>
    </source>
</evidence>
<dbReference type="InParanoid" id="K1W7C4"/>
<evidence type="ECO:0000259" key="5">
    <source>
        <dbReference type="PROSITE" id="PS51387"/>
    </source>
</evidence>
<dbReference type="eggNOG" id="KOG1231">
    <property type="taxonomic scope" value="Eukaryota"/>
</dbReference>
<dbReference type="InterPro" id="IPR036318">
    <property type="entry name" value="FAD-bd_PCMH-like_sf"/>
</dbReference>
<evidence type="ECO:0000313" key="7">
    <source>
        <dbReference type="Proteomes" id="UP000006753"/>
    </source>
</evidence>
<dbReference type="PANTHER" id="PTHR42973:SF13">
    <property type="entry name" value="FAD-BINDING PCMH-TYPE DOMAIN-CONTAINING PROTEIN"/>
    <property type="match status" value="1"/>
</dbReference>
<dbReference type="InterPro" id="IPR016166">
    <property type="entry name" value="FAD-bd_PCMH"/>
</dbReference>
<dbReference type="InterPro" id="IPR016169">
    <property type="entry name" value="FAD-bd_PCMH_sub2"/>
</dbReference>
<keyword evidence="7" id="KW-1185">Reference proteome</keyword>
<comment type="similarity">
    <text evidence="1">Belongs to the oxygen-dependent FAD-linked oxidoreductase family.</text>
</comment>
<dbReference type="KEGG" id="mbe:MBM_08924"/>
<dbReference type="Gene3D" id="3.30.465.10">
    <property type="match status" value="1"/>
</dbReference>
<dbReference type="InterPro" id="IPR050416">
    <property type="entry name" value="FAD-linked_Oxidoreductase"/>
</dbReference>
<dbReference type="GeneID" id="18764859"/>
<name>K1W7C4_MARBU</name>
<dbReference type="Pfam" id="PF01565">
    <property type="entry name" value="FAD_binding_4"/>
    <property type="match status" value="1"/>
</dbReference>
<reference evidence="6 7" key="1">
    <citation type="journal article" date="2012" name="BMC Genomics">
        <title>Sequencing the genome of Marssonina brunnea reveals fungus-poplar co-evolution.</title>
        <authorList>
            <person name="Zhu S."/>
            <person name="Cao Y.-Z."/>
            <person name="Jiang C."/>
            <person name="Tan B.-Y."/>
            <person name="Wang Z."/>
            <person name="Feng S."/>
            <person name="Zhang L."/>
            <person name="Su X.-H."/>
            <person name="Brejova B."/>
            <person name="Vinar T."/>
            <person name="Xu M."/>
            <person name="Wang M.-X."/>
            <person name="Zhang S.-G."/>
            <person name="Huang M.-R."/>
            <person name="Wu R."/>
            <person name="Zhou Y."/>
        </authorList>
    </citation>
    <scope>NUCLEOTIDE SEQUENCE [LARGE SCALE GENOMIC DNA]</scope>
    <source>
        <strain evidence="6 7">MB_m1</strain>
    </source>
</reference>
<evidence type="ECO:0000256" key="3">
    <source>
        <dbReference type="ARBA" id="ARBA00022827"/>
    </source>
</evidence>
<protein>
    <submittedName>
        <fullName evidence="6">FAD binding domain containing protein</fullName>
    </submittedName>
</protein>
<dbReference type="EMBL" id="JH921453">
    <property type="protein sequence ID" value="EKD12970.1"/>
    <property type="molecule type" value="Genomic_DNA"/>
</dbReference>
<dbReference type="InterPro" id="IPR006094">
    <property type="entry name" value="Oxid_FAD_bind_N"/>
</dbReference>
<dbReference type="GO" id="GO:0016491">
    <property type="term" value="F:oxidoreductase activity"/>
    <property type="evidence" value="ECO:0007669"/>
    <property type="project" value="UniProtKB-KW"/>
</dbReference>
<dbReference type="HOGENOM" id="CLU_018354_1_2_1"/>
<keyword evidence="3" id="KW-0274">FAD</keyword>
<keyword evidence="2" id="KW-0285">Flavoprotein</keyword>
<sequence>MATLAAAACSSNAEVFASSKTCCNALREEGSPSNTFYPDQPGYNASMEGFWSLQTTFDTPSCIVKPRSSQEVATTVQLFARLSCKFSIKGGGHTPWAGAASISDGVTIDMTDMSDVALNANKTVARIGAGARFGKVYRALEEQGMMVAAGRDANVGFGGLVLGGGFSWFTSTMGLVADGLVNIELVTGDGKIINANASSNADLFQGLKGGGNNFGVVTRYDLKAFEFSEMWGGLRIYPNTTQDQQIDAFVNFTNNLQTDTNANIINFSAYSAASGLHLNWNFMHYTKPIVDPPIYAEFDRIPGKLTDSTRIATVSNLTAELGTSEQRARNLFLTLSFANDAAMYKSAVDISNSYLNDFLDTPGLLWVQLFQPINTIISKASVANGGNIMGVDRNKDNIIMYQLFLTWDNDSDDEDLINAAYASIEAIKAKTVATGTDNPFIYLNYAGKFQDPLGGYGKANVAKLAQLSAKYDPNGVFQRLVPGGFKIANANPTTP</sequence>
<proteinExistence type="inferred from homology"/>
<evidence type="ECO:0000313" key="6">
    <source>
        <dbReference type="EMBL" id="EKD12970.1"/>
    </source>
</evidence>
<dbReference type="Proteomes" id="UP000006753">
    <property type="component" value="Unassembled WGS sequence"/>
</dbReference>
<dbReference type="GO" id="GO:0071949">
    <property type="term" value="F:FAD binding"/>
    <property type="evidence" value="ECO:0007669"/>
    <property type="project" value="InterPro"/>
</dbReference>
<dbReference type="PANTHER" id="PTHR42973">
    <property type="entry name" value="BINDING OXIDOREDUCTASE, PUTATIVE (AFU_ORTHOLOGUE AFUA_1G17690)-RELATED"/>
    <property type="match status" value="1"/>
</dbReference>